<evidence type="ECO:0000256" key="2">
    <source>
        <dbReference type="SAM" id="Phobius"/>
    </source>
</evidence>
<keyword evidence="4" id="KW-1185">Reference proteome</keyword>
<feature type="region of interest" description="Disordered" evidence="1">
    <location>
        <begin position="74"/>
        <end position="94"/>
    </location>
</feature>
<keyword evidence="2" id="KW-0472">Membrane</keyword>
<gene>
    <name evidence="3" type="ORF">IE077_004349</name>
</gene>
<comment type="caution">
    <text evidence="3">The sequence shown here is derived from an EMBL/GenBank/DDBJ whole genome shotgun (WGS) entry which is preliminary data.</text>
</comment>
<sequence length="94" mass="10909">MSIWDSGFNQPGRLRRSRQRFSLFYLAFIFSAPTLMMYFCCSPTVLGWWVNNIKPIQYPPQADPRIIRRIYHGKEPPAEQGEGNSSATLKDIIK</sequence>
<protein>
    <submittedName>
        <fullName evidence="3">Uncharacterized protein</fullName>
    </submittedName>
</protein>
<evidence type="ECO:0000313" key="3">
    <source>
        <dbReference type="EMBL" id="KAF8818367.1"/>
    </source>
</evidence>
<dbReference type="InterPro" id="IPR056322">
    <property type="entry name" value="Microp_apicomplexa_21"/>
</dbReference>
<keyword evidence="2" id="KW-1133">Transmembrane helix</keyword>
<dbReference type="EMBL" id="JADAQX010001085">
    <property type="protein sequence ID" value="KAF8818367.1"/>
    <property type="molecule type" value="Genomic_DNA"/>
</dbReference>
<organism evidence="3 4">
    <name type="scientific">Cardiosporidium cionae</name>
    <dbReference type="NCBI Taxonomy" id="476202"/>
    <lineage>
        <taxon>Eukaryota</taxon>
        <taxon>Sar</taxon>
        <taxon>Alveolata</taxon>
        <taxon>Apicomplexa</taxon>
        <taxon>Aconoidasida</taxon>
        <taxon>Nephromycida</taxon>
        <taxon>Cardiosporidium</taxon>
    </lineage>
</organism>
<name>A0ABQ7J4K0_9APIC</name>
<dbReference type="Proteomes" id="UP000823046">
    <property type="component" value="Unassembled WGS sequence"/>
</dbReference>
<dbReference type="Pfam" id="PF23535">
    <property type="entry name" value="Microp_apicomplexa_21"/>
    <property type="match status" value="1"/>
</dbReference>
<proteinExistence type="predicted"/>
<accession>A0ABQ7J4K0</accession>
<reference evidence="3 4" key="1">
    <citation type="journal article" date="2020" name="bioRxiv">
        <title>Metabolic contributions of an alphaproteobacterial endosymbiont in the apicomplexan Cardiosporidium cionae.</title>
        <authorList>
            <person name="Hunter E.S."/>
            <person name="Paight C.J."/>
            <person name="Lane C.E."/>
        </authorList>
    </citation>
    <scope>NUCLEOTIDE SEQUENCE [LARGE SCALE GENOMIC DNA]</scope>
    <source>
        <strain evidence="3">ESH_2018</strain>
    </source>
</reference>
<keyword evidence="2" id="KW-0812">Transmembrane</keyword>
<evidence type="ECO:0000313" key="4">
    <source>
        <dbReference type="Proteomes" id="UP000823046"/>
    </source>
</evidence>
<evidence type="ECO:0000256" key="1">
    <source>
        <dbReference type="SAM" id="MobiDB-lite"/>
    </source>
</evidence>
<feature type="transmembrane region" description="Helical" evidence="2">
    <location>
        <begin position="23"/>
        <end position="50"/>
    </location>
</feature>